<gene>
    <name evidence="1" type="ORF">S01H4_34189</name>
</gene>
<evidence type="ECO:0000313" key="1">
    <source>
        <dbReference type="EMBL" id="GAG85620.1"/>
    </source>
</evidence>
<sequence>MKDNHDKLLDRFLEQYFQKEQEKEIRKFIADAHAYENLRFS</sequence>
<comment type="caution">
    <text evidence="1">The sequence shown here is derived from an EMBL/GenBank/DDBJ whole genome shotgun (WGS) entry which is preliminary data.</text>
</comment>
<organism evidence="1">
    <name type="scientific">marine sediment metagenome</name>
    <dbReference type="NCBI Taxonomy" id="412755"/>
    <lineage>
        <taxon>unclassified sequences</taxon>
        <taxon>metagenomes</taxon>
        <taxon>ecological metagenomes</taxon>
    </lineage>
</organism>
<name>X1ASE8_9ZZZZ</name>
<protein>
    <submittedName>
        <fullName evidence="1">Uncharacterized protein</fullName>
    </submittedName>
</protein>
<dbReference type="EMBL" id="BART01018077">
    <property type="protein sequence ID" value="GAG85620.1"/>
    <property type="molecule type" value="Genomic_DNA"/>
</dbReference>
<reference evidence="1" key="1">
    <citation type="journal article" date="2014" name="Front. Microbiol.">
        <title>High frequency of phylogenetically diverse reductive dehalogenase-homologous genes in deep subseafloor sedimentary metagenomes.</title>
        <authorList>
            <person name="Kawai M."/>
            <person name="Futagami T."/>
            <person name="Toyoda A."/>
            <person name="Takaki Y."/>
            <person name="Nishi S."/>
            <person name="Hori S."/>
            <person name="Arai W."/>
            <person name="Tsubouchi T."/>
            <person name="Morono Y."/>
            <person name="Uchiyama I."/>
            <person name="Ito T."/>
            <person name="Fujiyama A."/>
            <person name="Inagaki F."/>
            <person name="Takami H."/>
        </authorList>
    </citation>
    <scope>NUCLEOTIDE SEQUENCE</scope>
    <source>
        <strain evidence="1">Expedition CK06-06</strain>
    </source>
</reference>
<proteinExistence type="predicted"/>
<accession>X1ASE8</accession>
<dbReference type="AlphaFoldDB" id="X1ASE8"/>